<dbReference type="AlphaFoldDB" id="A0A1I7JK85"/>
<sequence length="80" mass="8914">MTPTGHPGVDWKKAPRLARWWAMDAGGKAHWFCEPDVAAFTDFWFSERAPAPDFGYVGDYKQSLTARPARAGMKAARGDQ</sequence>
<evidence type="ECO:0000313" key="2">
    <source>
        <dbReference type="Proteomes" id="UP000183656"/>
    </source>
</evidence>
<accession>A0A1I7JK85</accession>
<evidence type="ECO:0000313" key="1">
    <source>
        <dbReference type="EMBL" id="SFU85599.1"/>
    </source>
</evidence>
<reference evidence="1 2" key="1">
    <citation type="submission" date="2016-10" db="EMBL/GenBank/DDBJ databases">
        <authorList>
            <person name="de Groot N.N."/>
        </authorList>
    </citation>
    <scope>NUCLEOTIDE SEQUENCE [LARGE SCALE GENOMIC DNA]</scope>
    <source>
        <strain evidence="1 2">R-24608</strain>
    </source>
</reference>
<protein>
    <submittedName>
        <fullName evidence="1">Uncharacterized protein</fullName>
    </submittedName>
</protein>
<keyword evidence="2" id="KW-1185">Reference proteome</keyword>
<dbReference type="RefSeq" id="WP_054256665.1">
    <property type="nucleotide sequence ID" value="NZ_CYIG01000022.1"/>
</dbReference>
<name>A0A1I7JK85_9BURK</name>
<organism evidence="1 2">
    <name type="scientific">Paenacidovorax caeni</name>
    <dbReference type="NCBI Taxonomy" id="343013"/>
    <lineage>
        <taxon>Bacteria</taxon>
        <taxon>Pseudomonadati</taxon>
        <taxon>Pseudomonadota</taxon>
        <taxon>Betaproteobacteria</taxon>
        <taxon>Burkholderiales</taxon>
        <taxon>Comamonadaceae</taxon>
        <taxon>Paenacidovorax</taxon>
    </lineage>
</organism>
<gene>
    <name evidence="1" type="ORF">SAMN04489707_102737</name>
</gene>
<dbReference type="EMBL" id="FPBX01000027">
    <property type="protein sequence ID" value="SFU85599.1"/>
    <property type="molecule type" value="Genomic_DNA"/>
</dbReference>
<dbReference type="OrthoDB" id="3078375at2"/>
<proteinExistence type="predicted"/>
<dbReference type="Proteomes" id="UP000183656">
    <property type="component" value="Unassembled WGS sequence"/>
</dbReference>
<dbReference type="STRING" id="343013.SAMN04489707_102737"/>